<organism evidence="2">
    <name type="scientific">marine sediment metagenome</name>
    <dbReference type="NCBI Taxonomy" id="412755"/>
    <lineage>
        <taxon>unclassified sequences</taxon>
        <taxon>metagenomes</taxon>
        <taxon>ecological metagenomes</taxon>
    </lineage>
</organism>
<evidence type="ECO:0008006" key="3">
    <source>
        <dbReference type="Google" id="ProtNLM"/>
    </source>
</evidence>
<dbReference type="AlphaFoldDB" id="A0A0F9DCP0"/>
<feature type="region of interest" description="Disordered" evidence="1">
    <location>
        <begin position="132"/>
        <end position="165"/>
    </location>
</feature>
<evidence type="ECO:0000256" key="1">
    <source>
        <dbReference type="SAM" id="MobiDB-lite"/>
    </source>
</evidence>
<reference evidence="2" key="1">
    <citation type="journal article" date="2015" name="Nature">
        <title>Complex archaea that bridge the gap between prokaryotes and eukaryotes.</title>
        <authorList>
            <person name="Spang A."/>
            <person name="Saw J.H."/>
            <person name="Jorgensen S.L."/>
            <person name="Zaremba-Niedzwiedzka K."/>
            <person name="Martijn J."/>
            <person name="Lind A.E."/>
            <person name="van Eijk R."/>
            <person name="Schleper C."/>
            <person name="Guy L."/>
            <person name="Ettema T.J."/>
        </authorList>
    </citation>
    <scope>NUCLEOTIDE SEQUENCE</scope>
</reference>
<name>A0A0F9DCP0_9ZZZZ</name>
<accession>A0A0F9DCP0</accession>
<feature type="non-terminal residue" evidence="2">
    <location>
        <position position="580"/>
    </location>
</feature>
<feature type="non-terminal residue" evidence="2">
    <location>
        <position position="1"/>
    </location>
</feature>
<dbReference type="EMBL" id="LAZR01032235">
    <property type="protein sequence ID" value="KKL51476.1"/>
    <property type="molecule type" value="Genomic_DNA"/>
</dbReference>
<proteinExistence type="predicted"/>
<gene>
    <name evidence="2" type="ORF">LCGC14_2295110</name>
</gene>
<protein>
    <recommendedName>
        <fullName evidence="3">Bacterial Ig-like domain-containing protein</fullName>
    </recommendedName>
</protein>
<evidence type="ECO:0000313" key="2">
    <source>
        <dbReference type="EMBL" id="KKL51476.1"/>
    </source>
</evidence>
<comment type="caution">
    <text evidence="2">The sequence shown here is derived from an EMBL/GenBank/DDBJ whole genome shotgun (WGS) entry which is preliminary data.</text>
</comment>
<sequence>MSNGKRAKIKIMPDQLVEIALERLKAQNFTMELKEIRYKNEQKVIYNIEANKTGRFLGIFKMKLKLEGQIDPETGEFIRINKPWWAFLVAGENSDQVGEKTTLCHIPPGDPSAAHTISVGAPAVNAHLGRHGGDTLGACSGGEGNETSPPEGNETGVDESPQWFDNSTNSTVNGTLIEHRVMWTDDNALSGYIFSFDNGTGTFVNDSFVAMSGTEDWSNVSKVVNSTVGSTIRWRVSANDTSGNTNNTENRTYTINQATTSLNLVITPSTSETYGTETTSTGSNCPSQLTCTLYRDGVAVSNPDTVNLTAGTYNYTYNTTGNTNYTTDTNTTNLIINKETGVVFTYLDNSRANKTIEQFTEIYLNSTLETGSGTIKLYNNGTLINQGTSPLSNLTNFTATGLYNITTTYDGNENYTSAFETWYVNVTEADVTSPQISVVYPTNINYTAIQTQLNYTASDNIGLDTCWYSLDSGATNITIETCGQNVTNLDSGQGSSTWKVYVNDTVGNENSSSVTFFVDSIKPTIQFVSPTETSGDSLGRNYILVNVTATDTNLDTITIRLYNSTSLVQTNLSSISQLFV</sequence>